<dbReference type="Pfam" id="PF05101">
    <property type="entry name" value="VirB3"/>
    <property type="match status" value="1"/>
</dbReference>
<keyword evidence="2 5" id="KW-0812">Transmembrane</keyword>
<protein>
    <submittedName>
        <fullName evidence="6">Conjugal transfer protein TraD</fullName>
    </submittedName>
</protein>
<evidence type="ECO:0000256" key="4">
    <source>
        <dbReference type="ARBA" id="ARBA00023136"/>
    </source>
</evidence>
<dbReference type="InterPro" id="IPR007792">
    <property type="entry name" value="T4SS_VirB3/TrbD/AvhB"/>
</dbReference>
<proteinExistence type="predicted"/>
<reference evidence="6 7" key="1">
    <citation type="submission" date="2018-06" db="EMBL/GenBank/DDBJ databases">
        <authorList>
            <consortium name="Pathogen Informatics"/>
            <person name="Doyle S."/>
        </authorList>
    </citation>
    <scope>NUCLEOTIDE SEQUENCE [LARGE SCALE GENOMIC DNA]</scope>
    <source>
        <strain evidence="6 7">NCTC10418</strain>
    </source>
</reference>
<organism evidence="6 7">
    <name type="scientific">Escherichia coli</name>
    <dbReference type="NCBI Taxonomy" id="562"/>
    <lineage>
        <taxon>Bacteria</taxon>
        <taxon>Pseudomonadati</taxon>
        <taxon>Pseudomonadota</taxon>
        <taxon>Gammaproteobacteria</taxon>
        <taxon>Enterobacterales</taxon>
        <taxon>Enterobacteriaceae</taxon>
        <taxon>Escherichia</taxon>
    </lineage>
</organism>
<dbReference type="Proteomes" id="UP000255460">
    <property type="component" value="Unassembled WGS sequence"/>
</dbReference>
<dbReference type="EMBL" id="UFZQ01000002">
    <property type="protein sequence ID" value="STK04326.1"/>
    <property type="molecule type" value="Genomic_DNA"/>
</dbReference>
<dbReference type="AlphaFoldDB" id="A0A376YL49"/>
<evidence type="ECO:0000313" key="6">
    <source>
        <dbReference type="EMBL" id="STK04326.1"/>
    </source>
</evidence>
<evidence type="ECO:0000256" key="3">
    <source>
        <dbReference type="ARBA" id="ARBA00022989"/>
    </source>
</evidence>
<evidence type="ECO:0000313" key="7">
    <source>
        <dbReference type="Proteomes" id="UP000255460"/>
    </source>
</evidence>
<evidence type="ECO:0000256" key="2">
    <source>
        <dbReference type="ARBA" id="ARBA00022692"/>
    </source>
</evidence>
<gene>
    <name evidence="6" type="ORF">NCTC10418_07605</name>
</gene>
<keyword evidence="3 5" id="KW-1133">Transmembrane helix</keyword>
<comment type="subcellular location">
    <subcellularLocation>
        <location evidence="1">Membrane</location>
    </subcellularLocation>
</comment>
<dbReference type="GO" id="GO:0016020">
    <property type="term" value="C:membrane"/>
    <property type="evidence" value="ECO:0007669"/>
    <property type="project" value="UniProtKB-SubCell"/>
</dbReference>
<sequence>MDKEEIQAAEELNAVYLTYNGLNRPAMIRGIPLIPFILCFLALLISFFIGVLTIGFYGLIIPSIIIGVMIAIKQICADDPNAMSVKVLKIKGWCLKGFRTNNVLKVE</sequence>
<feature type="transmembrane region" description="Helical" evidence="5">
    <location>
        <begin position="56"/>
        <end position="76"/>
    </location>
</feature>
<feature type="transmembrane region" description="Helical" evidence="5">
    <location>
        <begin position="31"/>
        <end position="50"/>
    </location>
</feature>
<evidence type="ECO:0000256" key="5">
    <source>
        <dbReference type="SAM" id="Phobius"/>
    </source>
</evidence>
<evidence type="ECO:0000256" key="1">
    <source>
        <dbReference type="ARBA" id="ARBA00004370"/>
    </source>
</evidence>
<keyword evidence="4 5" id="KW-0472">Membrane</keyword>
<name>A0A376YL49_ECOLX</name>
<accession>A0A376YL49</accession>